<dbReference type="InterPro" id="IPR053144">
    <property type="entry name" value="Acetyltransferase_Butenolide"/>
</dbReference>
<dbReference type="GO" id="GO:0016747">
    <property type="term" value="F:acyltransferase activity, transferring groups other than amino-acyl groups"/>
    <property type="evidence" value="ECO:0007669"/>
    <property type="project" value="InterPro"/>
</dbReference>
<proteinExistence type="predicted"/>
<dbReference type="Gene3D" id="3.40.630.30">
    <property type="match status" value="1"/>
</dbReference>
<dbReference type="Proteomes" id="UP000315901">
    <property type="component" value="Unassembled WGS sequence"/>
</dbReference>
<feature type="domain" description="N-acetyltransferase" evidence="1">
    <location>
        <begin position="7"/>
        <end position="141"/>
    </location>
</feature>
<gene>
    <name evidence="2" type="ORF">FJM67_06925</name>
</gene>
<evidence type="ECO:0000259" key="1">
    <source>
        <dbReference type="PROSITE" id="PS51186"/>
    </source>
</evidence>
<evidence type="ECO:0000313" key="3">
    <source>
        <dbReference type="Proteomes" id="UP000315901"/>
    </source>
</evidence>
<dbReference type="InterPro" id="IPR016181">
    <property type="entry name" value="Acyl_CoA_acyltransferase"/>
</dbReference>
<dbReference type="RefSeq" id="WP_140588056.1">
    <property type="nucleotide sequence ID" value="NZ_VFRR01000010.1"/>
</dbReference>
<protein>
    <submittedName>
        <fullName evidence="2">GNAT family N-acetyltransferase</fullName>
    </submittedName>
</protein>
<dbReference type="PANTHER" id="PTHR43233:SF1">
    <property type="entry name" value="FAMILY N-ACETYLTRANSFERASE, PUTATIVE (AFU_ORTHOLOGUE AFUA_6G03350)-RELATED"/>
    <property type="match status" value="1"/>
</dbReference>
<dbReference type="CDD" id="cd04301">
    <property type="entry name" value="NAT_SF"/>
    <property type="match status" value="1"/>
</dbReference>
<dbReference type="PANTHER" id="PTHR43233">
    <property type="entry name" value="FAMILY N-ACETYLTRANSFERASE, PUTATIVE (AFU_ORTHOLOGUE AFUA_6G03350)-RELATED"/>
    <property type="match status" value="1"/>
</dbReference>
<comment type="caution">
    <text evidence="2">The sequence shown here is derived from an EMBL/GenBank/DDBJ whole genome shotgun (WGS) entry which is preliminary data.</text>
</comment>
<dbReference type="EMBL" id="VFRR01000010">
    <property type="protein sequence ID" value="TPE53381.1"/>
    <property type="molecule type" value="Genomic_DNA"/>
</dbReference>
<keyword evidence="2" id="KW-0808">Transferase</keyword>
<dbReference type="SUPFAM" id="SSF55729">
    <property type="entry name" value="Acyl-CoA N-acyltransferases (Nat)"/>
    <property type="match status" value="1"/>
</dbReference>
<dbReference type="PROSITE" id="PS51186">
    <property type="entry name" value="GNAT"/>
    <property type="match status" value="1"/>
</dbReference>
<accession>A0A501X0N1</accession>
<name>A0A501X0N1_9GAMM</name>
<dbReference type="OrthoDB" id="9775804at2"/>
<sequence>MSATPSVQYKINDPISVQQFIDLLNKTTLGARRPVAHPDVVASMLKHGNLLITAWIGDQLVGVARSLTDFDFCCYLSDLAVDETVQASGIGKQLVRLTKEQLHPNCMINLLAAPQAVDYYPKIGFDQHHSAWILKDIERLN</sequence>
<dbReference type="AlphaFoldDB" id="A0A501X0N1"/>
<dbReference type="InterPro" id="IPR000182">
    <property type="entry name" value="GNAT_dom"/>
</dbReference>
<dbReference type="Pfam" id="PF13673">
    <property type="entry name" value="Acetyltransf_10"/>
    <property type="match status" value="1"/>
</dbReference>
<organism evidence="2 3">
    <name type="scientific">Maribrevibacterium harenarium</name>
    <dbReference type="NCBI Taxonomy" id="2589817"/>
    <lineage>
        <taxon>Bacteria</taxon>
        <taxon>Pseudomonadati</taxon>
        <taxon>Pseudomonadota</taxon>
        <taxon>Gammaproteobacteria</taxon>
        <taxon>Oceanospirillales</taxon>
        <taxon>Oceanospirillaceae</taxon>
        <taxon>Maribrevibacterium</taxon>
    </lineage>
</organism>
<evidence type="ECO:0000313" key="2">
    <source>
        <dbReference type="EMBL" id="TPE53381.1"/>
    </source>
</evidence>
<keyword evidence="3" id="KW-1185">Reference proteome</keyword>
<reference evidence="2 3" key="1">
    <citation type="submission" date="2019-06" db="EMBL/GenBank/DDBJ databases">
        <title>A novel bacterium of genus Marinomonas, isolated from coastal sand.</title>
        <authorList>
            <person name="Huang H."/>
            <person name="Mo K."/>
            <person name="Hu Y."/>
        </authorList>
    </citation>
    <scope>NUCLEOTIDE SEQUENCE [LARGE SCALE GENOMIC DNA]</scope>
    <source>
        <strain evidence="2 3">HB171799</strain>
    </source>
</reference>